<sequence length="237" mass="26353">MSIPDLNSLQQLKPSLTKTHKIMGKVIDSIISGTSGRTGRIVIANVNGYEISRIRPKKSTKAPSPKQALIKDRFNKAVLFIASYREYVKAFFGTKVGLRSTYNAAMSNVINAFQCDMENLEIIPNYHQIQFSKGKGIDPQPLAISSPTPLTIVIEWLDNGAGTIAETDYMVALFAEDNDLNVGTLFFQTTSIRADISHEFTLLPRYQDKELHVWMAFVNADNLFASNSAYIGKIKVS</sequence>
<proteinExistence type="predicted"/>
<organism evidence="1 2">
    <name type="scientific">Empedobacter falsenii</name>
    <dbReference type="NCBI Taxonomy" id="343874"/>
    <lineage>
        <taxon>Bacteria</taxon>
        <taxon>Pseudomonadati</taxon>
        <taxon>Bacteroidota</taxon>
        <taxon>Flavobacteriia</taxon>
        <taxon>Flavobacteriales</taxon>
        <taxon>Weeksellaceae</taxon>
        <taxon>Empedobacter</taxon>
    </lineage>
</organism>
<dbReference type="AlphaFoldDB" id="A0A376G233"/>
<evidence type="ECO:0000313" key="1">
    <source>
        <dbReference type="EMBL" id="STD53552.1"/>
    </source>
</evidence>
<evidence type="ECO:0000313" key="2">
    <source>
        <dbReference type="Proteomes" id="UP000254737"/>
    </source>
</evidence>
<dbReference type="Pfam" id="PF19781">
    <property type="entry name" value="DUF6266"/>
    <property type="match status" value="1"/>
</dbReference>
<dbReference type="EMBL" id="UFXS01000001">
    <property type="protein sequence ID" value="STD53552.1"/>
    <property type="molecule type" value="Genomic_DNA"/>
</dbReference>
<accession>A0A376G233</accession>
<gene>
    <name evidence="1" type="ORF">NCTC13456_00547</name>
</gene>
<dbReference type="InterPro" id="IPR046233">
    <property type="entry name" value="DUF6266"/>
</dbReference>
<name>A0A376G233_9FLAO</name>
<dbReference type="RefSeq" id="WP_114998581.1">
    <property type="nucleotide sequence ID" value="NZ_UFXS01000001.1"/>
</dbReference>
<protein>
    <submittedName>
        <fullName evidence="1">Uncharacterized protein</fullName>
    </submittedName>
</protein>
<reference evidence="1 2" key="1">
    <citation type="submission" date="2018-06" db="EMBL/GenBank/DDBJ databases">
        <authorList>
            <consortium name="Pathogen Informatics"/>
            <person name="Doyle S."/>
        </authorList>
    </citation>
    <scope>NUCLEOTIDE SEQUENCE [LARGE SCALE GENOMIC DNA]</scope>
    <source>
        <strain evidence="1 2">NCTC13456</strain>
    </source>
</reference>
<dbReference type="Proteomes" id="UP000254737">
    <property type="component" value="Unassembled WGS sequence"/>
</dbReference>
<dbReference type="STRING" id="343874.GCA_000805695_01518"/>